<feature type="compositionally biased region" description="Low complexity" evidence="1">
    <location>
        <begin position="290"/>
        <end position="300"/>
    </location>
</feature>
<feature type="domain" description="PX" evidence="2">
    <location>
        <begin position="16"/>
        <end position="139"/>
    </location>
</feature>
<evidence type="ECO:0000313" key="4">
    <source>
        <dbReference type="Proteomes" id="UP000030746"/>
    </source>
</evidence>
<feature type="compositionally biased region" description="Acidic residues" evidence="1">
    <location>
        <begin position="170"/>
        <end position="190"/>
    </location>
</feature>
<feature type="compositionally biased region" description="Basic and acidic residues" evidence="1">
    <location>
        <begin position="267"/>
        <end position="280"/>
    </location>
</feature>
<dbReference type="PANTHER" id="PTHR14431">
    <property type="entry name" value="HCLS1-BINDING PROTEIN 3"/>
    <property type="match status" value="1"/>
</dbReference>
<dbReference type="SMART" id="SM00312">
    <property type="entry name" value="PX"/>
    <property type="match status" value="1"/>
</dbReference>
<dbReference type="InterPro" id="IPR039701">
    <property type="entry name" value="HS1BP3"/>
</dbReference>
<dbReference type="Proteomes" id="UP000030746">
    <property type="component" value="Unassembled WGS sequence"/>
</dbReference>
<dbReference type="STRING" id="225164.V3ZGB5"/>
<feature type="region of interest" description="Disordered" evidence="1">
    <location>
        <begin position="258"/>
        <end position="351"/>
    </location>
</feature>
<organism evidence="3 4">
    <name type="scientific">Lottia gigantea</name>
    <name type="common">Giant owl limpet</name>
    <dbReference type="NCBI Taxonomy" id="225164"/>
    <lineage>
        <taxon>Eukaryota</taxon>
        <taxon>Metazoa</taxon>
        <taxon>Spiralia</taxon>
        <taxon>Lophotrochozoa</taxon>
        <taxon>Mollusca</taxon>
        <taxon>Gastropoda</taxon>
        <taxon>Patellogastropoda</taxon>
        <taxon>Lottioidea</taxon>
        <taxon>Lottiidae</taxon>
        <taxon>Lottia</taxon>
    </lineage>
</organism>
<dbReference type="OMA" id="NRIQTMN"/>
<accession>V3ZGB5</accession>
<protein>
    <recommendedName>
        <fullName evidence="2">PX domain-containing protein</fullName>
    </recommendedName>
</protein>
<dbReference type="EMBL" id="KB203771">
    <property type="protein sequence ID" value="ESO83197.1"/>
    <property type="molecule type" value="Genomic_DNA"/>
</dbReference>
<dbReference type="InterPro" id="IPR001683">
    <property type="entry name" value="PX_dom"/>
</dbReference>
<feature type="compositionally biased region" description="Basic and acidic residues" evidence="1">
    <location>
        <begin position="143"/>
        <end position="156"/>
    </location>
</feature>
<evidence type="ECO:0000313" key="3">
    <source>
        <dbReference type="EMBL" id="ESO83197.1"/>
    </source>
</evidence>
<reference evidence="3 4" key="1">
    <citation type="journal article" date="2013" name="Nature">
        <title>Insights into bilaterian evolution from three spiralian genomes.</title>
        <authorList>
            <person name="Simakov O."/>
            <person name="Marletaz F."/>
            <person name="Cho S.J."/>
            <person name="Edsinger-Gonzales E."/>
            <person name="Havlak P."/>
            <person name="Hellsten U."/>
            <person name="Kuo D.H."/>
            <person name="Larsson T."/>
            <person name="Lv J."/>
            <person name="Arendt D."/>
            <person name="Savage R."/>
            <person name="Osoegawa K."/>
            <person name="de Jong P."/>
            <person name="Grimwood J."/>
            <person name="Chapman J.A."/>
            <person name="Shapiro H."/>
            <person name="Aerts A."/>
            <person name="Otillar R.P."/>
            <person name="Terry A.Y."/>
            <person name="Boore J.L."/>
            <person name="Grigoriev I.V."/>
            <person name="Lindberg D.R."/>
            <person name="Seaver E.C."/>
            <person name="Weisblat D.A."/>
            <person name="Putnam N.H."/>
            <person name="Rokhsar D.S."/>
        </authorList>
    </citation>
    <scope>NUCLEOTIDE SEQUENCE [LARGE SCALE GENOMIC DNA]</scope>
</reference>
<dbReference type="PANTHER" id="PTHR14431:SF1">
    <property type="entry name" value="HCLS1-BINDING PROTEIN 3"/>
    <property type="match status" value="1"/>
</dbReference>
<dbReference type="GeneID" id="20250254"/>
<dbReference type="Pfam" id="PF00787">
    <property type="entry name" value="PX"/>
    <property type="match status" value="1"/>
</dbReference>
<proteinExistence type="predicted"/>
<name>V3ZGB5_LOTGI</name>
<dbReference type="Gene3D" id="3.30.1520.10">
    <property type="entry name" value="Phox-like domain"/>
    <property type="match status" value="1"/>
</dbReference>
<dbReference type="AlphaFoldDB" id="V3ZGB5"/>
<sequence length="371" mass="41658">MPAATVTVRELKNKESGLDISIPNYKEIPGLLGGTVEYNVVVVSNLFYFKSPKHKESDVVQFMISKKYGELEDFYKRLNDKFSGTAFPPLPKKAFLMSETVIRERRASLEHFLKFIAVVPKIVTSPLFLEFLGVNALKAGKVKSGDEKAEKEKNETETEETEQEDKPGDVFDEEEGDQELFAEEEQEDEELFKGSSSQSRDTEQTPMYEEPDLGGGIDEDEGQDLFLPEAVVKSEVKLTTSAEDTEYSELLRIEDDLEELLQLKPKKSVEKQTEIPEKTRPIPVPRKLKPQTPSKPSIPTKPKPDSARPALPDKKPKPTLPSKPKPTAKEDNSAVTDSNIPKDNVETDLSNDDIMKYITENSSADADLELF</sequence>
<evidence type="ECO:0000256" key="1">
    <source>
        <dbReference type="SAM" id="MobiDB-lite"/>
    </source>
</evidence>
<feature type="region of interest" description="Disordered" evidence="1">
    <location>
        <begin position="143"/>
        <end position="226"/>
    </location>
</feature>
<dbReference type="OrthoDB" id="10254720at2759"/>
<dbReference type="RefSeq" id="XP_009066147.1">
    <property type="nucleotide sequence ID" value="XM_009067899.1"/>
</dbReference>
<feature type="compositionally biased region" description="Basic and acidic residues" evidence="1">
    <location>
        <begin position="302"/>
        <end position="316"/>
    </location>
</feature>
<dbReference type="SUPFAM" id="SSF64268">
    <property type="entry name" value="PX domain"/>
    <property type="match status" value="1"/>
</dbReference>
<keyword evidence="4" id="KW-1185">Reference proteome</keyword>
<dbReference type="HOGENOM" id="CLU_057345_1_0_1"/>
<dbReference type="KEGG" id="lgi:LOTGIDRAFT_236788"/>
<dbReference type="InterPro" id="IPR037901">
    <property type="entry name" value="HS1BP3_PX"/>
</dbReference>
<feature type="compositionally biased region" description="Acidic residues" evidence="1">
    <location>
        <begin position="209"/>
        <end position="223"/>
    </location>
</feature>
<dbReference type="CDD" id="cd06868">
    <property type="entry name" value="PX_HS1BP3"/>
    <property type="match status" value="1"/>
</dbReference>
<gene>
    <name evidence="3" type="ORF">LOTGIDRAFT_236788</name>
</gene>
<dbReference type="GO" id="GO:0035091">
    <property type="term" value="F:phosphatidylinositol binding"/>
    <property type="evidence" value="ECO:0007669"/>
    <property type="project" value="InterPro"/>
</dbReference>
<dbReference type="PROSITE" id="PS50195">
    <property type="entry name" value="PX"/>
    <property type="match status" value="1"/>
</dbReference>
<evidence type="ECO:0000259" key="2">
    <source>
        <dbReference type="PROSITE" id="PS50195"/>
    </source>
</evidence>
<dbReference type="CTD" id="20250254"/>
<dbReference type="InterPro" id="IPR036871">
    <property type="entry name" value="PX_dom_sf"/>
</dbReference>